<feature type="transmembrane region" description="Helical" evidence="7">
    <location>
        <begin position="7"/>
        <end position="36"/>
    </location>
</feature>
<dbReference type="InterPro" id="IPR004681">
    <property type="entry name" value="TRAP_DctM"/>
</dbReference>
<feature type="transmembrane region" description="Helical" evidence="7">
    <location>
        <begin position="244"/>
        <end position="259"/>
    </location>
</feature>
<feature type="transmembrane region" description="Helical" evidence="7">
    <location>
        <begin position="219"/>
        <end position="238"/>
    </location>
</feature>
<keyword evidence="5 7" id="KW-1133">Transmembrane helix</keyword>
<proteinExistence type="predicted"/>
<keyword evidence="11" id="KW-1185">Reference proteome</keyword>
<evidence type="ECO:0000256" key="5">
    <source>
        <dbReference type="ARBA" id="ARBA00022989"/>
    </source>
</evidence>
<evidence type="ECO:0000256" key="4">
    <source>
        <dbReference type="ARBA" id="ARBA00022692"/>
    </source>
</evidence>
<evidence type="ECO:0000313" key="9">
    <source>
        <dbReference type="EMBL" id="KAB7888852.1"/>
    </source>
</evidence>
<dbReference type="GO" id="GO:0005886">
    <property type="term" value="C:plasma membrane"/>
    <property type="evidence" value="ECO:0007669"/>
    <property type="project" value="UniProtKB-SubCell"/>
</dbReference>
<dbReference type="AlphaFoldDB" id="A0A6L4WVC7"/>
<feature type="transmembrane region" description="Helical" evidence="7">
    <location>
        <begin position="361"/>
        <end position="383"/>
    </location>
</feature>
<feature type="transmembrane region" description="Helical" evidence="7">
    <location>
        <begin position="56"/>
        <end position="73"/>
    </location>
</feature>
<feature type="transmembrane region" description="Helical" evidence="7">
    <location>
        <begin position="104"/>
        <end position="124"/>
    </location>
</feature>
<feature type="transmembrane region" description="Helical" evidence="7">
    <location>
        <begin position="172"/>
        <end position="198"/>
    </location>
</feature>
<evidence type="ECO:0000256" key="3">
    <source>
        <dbReference type="ARBA" id="ARBA00022519"/>
    </source>
</evidence>
<feature type="transmembrane region" description="Helical" evidence="7">
    <location>
        <begin position="403"/>
        <end position="425"/>
    </location>
</feature>
<protein>
    <submittedName>
        <fullName evidence="10">TRAP transporter large permease subunit</fullName>
    </submittedName>
</protein>
<dbReference type="PRINTS" id="PR00173">
    <property type="entry name" value="EDTRNSPORT"/>
</dbReference>
<feature type="transmembrane region" description="Helical" evidence="7">
    <location>
        <begin position="313"/>
        <end position="333"/>
    </location>
</feature>
<keyword evidence="3" id="KW-0997">Cell inner membrane</keyword>
<feature type="domain" description="TRAP C4-dicarboxylate transport system permease DctM subunit" evidence="8">
    <location>
        <begin position="8"/>
        <end position="420"/>
    </location>
</feature>
<dbReference type="PIRSF" id="PIRSF006066">
    <property type="entry name" value="HI0050"/>
    <property type="match status" value="1"/>
</dbReference>
<comment type="subcellular location">
    <subcellularLocation>
        <location evidence="1">Cell inner membrane</location>
        <topology evidence="1">Multi-pass membrane protein</topology>
    </subcellularLocation>
</comment>
<evidence type="ECO:0000256" key="6">
    <source>
        <dbReference type="ARBA" id="ARBA00023136"/>
    </source>
</evidence>
<dbReference type="NCBIfam" id="TIGR00786">
    <property type="entry name" value="dctM"/>
    <property type="match status" value="1"/>
</dbReference>
<dbReference type="GO" id="GO:0022857">
    <property type="term" value="F:transmembrane transporter activity"/>
    <property type="evidence" value="ECO:0007669"/>
    <property type="project" value="TreeGrafter"/>
</dbReference>
<dbReference type="PANTHER" id="PTHR33362:SF5">
    <property type="entry name" value="C4-DICARBOXYLATE TRAP TRANSPORTER LARGE PERMEASE PROTEIN DCTM"/>
    <property type="match status" value="1"/>
</dbReference>
<dbReference type="Proteomes" id="UP000472839">
    <property type="component" value="Unassembled WGS sequence"/>
</dbReference>
<evidence type="ECO:0000313" key="11">
    <source>
        <dbReference type="Proteomes" id="UP000461010"/>
    </source>
</evidence>
<comment type="caution">
    <text evidence="10">The sequence shown here is derived from an EMBL/GenBank/DDBJ whole genome shotgun (WGS) entry which is preliminary data.</text>
</comment>
<organism evidence="10 12">
    <name type="scientific">Poseidonibacter ostreae</name>
    <dbReference type="NCBI Taxonomy" id="2654171"/>
    <lineage>
        <taxon>Bacteria</taxon>
        <taxon>Pseudomonadati</taxon>
        <taxon>Campylobacterota</taxon>
        <taxon>Epsilonproteobacteria</taxon>
        <taxon>Campylobacterales</taxon>
        <taxon>Arcobacteraceae</taxon>
        <taxon>Poseidonibacter</taxon>
    </lineage>
</organism>
<dbReference type="RefSeq" id="WP_152191414.1">
    <property type="nucleotide sequence ID" value="NZ_WFKJ01000043.1"/>
</dbReference>
<keyword evidence="4 7" id="KW-0812">Transmembrane</keyword>
<dbReference type="InterPro" id="IPR010656">
    <property type="entry name" value="DctM"/>
</dbReference>
<dbReference type="Proteomes" id="UP000461010">
    <property type="component" value="Unassembled WGS sequence"/>
</dbReference>
<dbReference type="PANTHER" id="PTHR33362">
    <property type="entry name" value="SIALIC ACID TRAP TRANSPORTER PERMEASE PROTEIN SIAT-RELATED"/>
    <property type="match status" value="1"/>
</dbReference>
<keyword evidence="6 7" id="KW-0472">Membrane</keyword>
<evidence type="ECO:0000256" key="7">
    <source>
        <dbReference type="SAM" id="Phobius"/>
    </source>
</evidence>
<evidence type="ECO:0000259" key="8">
    <source>
        <dbReference type="Pfam" id="PF06808"/>
    </source>
</evidence>
<name>A0A6L4WVC7_9BACT</name>
<feature type="transmembrane region" description="Helical" evidence="7">
    <location>
        <begin position="280"/>
        <end position="301"/>
    </location>
</feature>
<evidence type="ECO:0000256" key="1">
    <source>
        <dbReference type="ARBA" id="ARBA00004429"/>
    </source>
</evidence>
<dbReference type="EMBL" id="WFKJ01000043">
    <property type="protein sequence ID" value="KAB7888852.1"/>
    <property type="molecule type" value="Genomic_DNA"/>
</dbReference>
<sequence>MTVIIVSLVVLLGLLVLSVPVASSIAGVAIIVGFFFSDYPIFGSIGEITWTTSTEYILLSIPFFVLLGELLLHSGIAKKIYFALNVWLSWLPGGLMHSNIAASTFFSSISGSSVATAATITTVAMPQGEKYGYNAGLFAGSIAAGGTLGILIPPSLNLIIYGFLTNTSIPELFIAGLVPGVLLALLFMFFIFLHSIYTKGVEKEVEKYSWKEKLSELKNLLPVVFLFMVIMGSIYSGLATPTESAALGVIGTLIIIYFSKMLNKEVIIKSVEGTLKTTGMIMLIIVAANFLNFVLMSVGLIDEIEYLIEDLNVSKYMLLFIVTIVFIILGLFIETLSLMVITIPVITPVMISMGFDSVWLGIYLIILIEMALITPPVGLNLYVVQSIRKKGTIVEVMKGCIPFVLIMLLMAFLLIIFPQITLYLVQFV</sequence>
<accession>A0A6L4WVC7</accession>
<evidence type="ECO:0000313" key="10">
    <source>
        <dbReference type="EMBL" id="KAB7889657.1"/>
    </source>
</evidence>
<dbReference type="Pfam" id="PF06808">
    <property type="entry name" value="DctM"/>
    <property type="match status" value="1"/>
</dbReference>
<keyword evidence="2" id="KW-1003">Cell membrane</keyword>
<reference evidence="11 12" key="1">
    <citation type="submission" date="2019-10" db="EMBL/GenBank/DDBJ databases">
        <title>Poseidonibacter ostreae sp. nov., isolated from the gut of the Ostrea denselamellosa.</title>
        <authorList>
            <person name="Choi A."/>
        </authorList>
    </citation>
    <scope>NUCLEOTIDE SEQUENCE [LARGE SCALE GENOMIC DNA]</scope>
    <source>
        <strain evidence="10 12">SJOD-M-33</strain>
        <strain evidence="9 11">SJOD-M-5</strain>
    </source>
</reference>
<dbReference type="EMBL" id="WFKK01000011">
    <property type="protein sequence ID" value="KAB7889657.1"/>
    <property type="molecule type" value="Genomic_DNA"/>
</dbReference>
<evidence type="ECO:0000313" key="12">
    <source>
        <dbReference type="Proteomes" id="UP000472839"/>
    </source>
</evidence>
<gene>
    <name evidence="9" type="ORF">GBG18_12105</name>
    <name evidence="10" type="ORF">GBG19_05465</name>
</gene>
<evidence type="ECO:0000256" key="2">
    <source>
        <dbReference type="ARBA" id="ARBA00022475"/>
    </source>
</evidence>